<dbReference type="Pfam" id="PF16344">
    <property type="entry name" value="FecR_C"/>
    <property type="match status" value="1"/>
</dbReference>
<protein>
    <submittedName>
        <fullName evidence="3">FecR domain-containing protein</fullName>
    </submittedName>
</protein>
<evidence type="ECO:0000259" key="1">
    <source>
        <dbReference type="Pfam" id="PF04773"/>
    </source>
</evidence>
<dbReference type="RefSeq" id="WP_303307456.1">
    <property type="nucleotide sequence ID" value="NZ_JAODOP010000004.1"/>
</dbReference>
<sequence>MNTYSYIEKLFQKYIEESLTQEEFITLMEFIRNPESQNDVKDLFGDYWKSIELEGQEVLDEAANKEFGILFNQITSQIKTESLSITEKKPSFFAKHASLSTFSKIAASIIFMLGIAYLYNHYNSIQKHPDNSNEVTLTLDNGKVEIVSEEDEKSIIDESGTVIGEQSGTKINYTGSQKSKIEKLVYNELTIPNGKRFYLVLSDGTKVTLNAGTSLKYPVKFLKGQSRKVFLKGEAYFDVAVDKSHPFIVNANDINVEVLGTEFNLSYYPEDANINTVLIEGSVKLYTHSKKNDEETLLTPGHLASWDKSTKEITIKKVDTQMYTAWKDGSLVFNKTPYPNILKKLERHFDVVIENEYSLLDEQIYTTSFDKDETIENVLNVFRQDIYFNYRKTKKLIKITN</sequence>
<proteinExistence type="predicted"/>
<keyword evidence="4" id="KW-1185">Reference proteome</keyword>
<name>A0ABU7XWT1_9FLAO</name>
<dbReference type="Gene3D" id="2.60.120.1440">
    <property type="match status" value="1"/>
</dbReference>
<dbReference type="Gene3D" id="3.55.50.30">
    <property type="match status" value="1"/>
</dbReference>
<dbReference type="Pfam" id="PF04773">
    <property type="entry name" value="FecR"/>
    <property type="match status" value="1"/>
</dbReference>
<comment type="caution">
    <text evidence="3">The sequence shown here is derived from an EMBL/GenBank/DDBJ whole genome shotgun (WGS) entry which is preliminary data.</text>
</comment>
<dbReference type="PANTHER" id="PTHR30273:SF2">
    <property type="entry name" value="PROTEIN FECR"/>
    <property type="match status" value="1"/>
</dbReference>
<dbReference type="Proteomes" id="UP001337305">
    <property type="component" value="Unassembled WGS sequence"/>
</dbReference>
<feature type="domain" description="Protein FecR C-terminal" evidence="2">
    <location>
        <begin position="331"/>
        <end position="397"/>
    </location>
</feature>
<evidence type="ECO:0000313" key="4">
    <source>
        <dbReference type="Proteomes" id="UP001337305"/>
    </source>
</evidence>
<dbReference type="EMBL" id="JAODOP010000004">
    <property type="protein sequence ID" value="MEF3835163.1"/>
    <property type="molecule type" value="Genomic_DNA"/>
</dbReference>
<gene>
    <name evidence="3" type="ORF">N1F79_18715</name>
</gene>
<evidence type="ECO:0000313" key="3">
    <source>
        <dbReference type="EMBL" id="MEF3835163.1"/>
    </source>
</evidence>
<organism evidence="3 4">
    <name type="scientific">Flavivirga spongiicola</name>
    <dbReference type="NCBI Taxonomy" id="421621"/>
    <lineage>
        <taxon>Bacteria</taxon>
        <taxon>Pseudomonadati</taxon>
        <taxon>Bacteroidota</taxon>
        <taxon>Flavobacteriia</taxon>
        <taxon>Flavobacteriales</taxon>
        <taxon>Flavobacteriaceae</taxon>
        <taxon>Flavivirga</taxon>
    </lineage>
</organism>
<feature type="domain" description="FecR protein" evidence="1">
    <location>
        <begin position="190"/>
        <end position="284"/>
    </location>
</feature>
<dbReference type="InterPro" id="IPR032508">
    <property type="entry name" value="FecR_C"/>
</dbReference>
<dbReference type="InterPro" id="IPR012373">
    <property type="entry name" value="Ferrdict_sens_TM"/>
</dbReference>
<accession>A0ABU7XWT1</accession>
<reference evidence="3 4" key="1">
    <citation type="submission" date="2022-09" db="EMBL/GenBank/DDBJ databases">
        <title>Genome sequencing of Flavivirga sp. MEBiC05379.</title>
        <authorList>
            <person name="Oh H.-M."/>
            <person name="Kwon K.K."/>
            <person name="Park M.J."/>
            <person name="Yang S.-H."/>
        </authorList>
    </citation>
    <scope>NUCLEOTIDE SEQUENCE [LARGE SCALE GENOMIC DNA]</scope>
    <source>
        <strain evidence="3 4">MEBiC05379</strain>
    </source>
</reference>
<dbReference type="PANTHER" id="PTHR30273">
    <property type="entry name" value="PERIPLASMIC SIGNAL SENSOR AND SIGMA FACTOR ACTIVATOR FECR-RELATED"/>
    <property type="match status" value="1"/>
</dbReference>
<dbReference type="InterPro" id="IPR006860">
    <property type="entry name" value="FecR"/>
</dbReference>
<evidence type="ECO:0000259" key="2">
    <source>
        <dbReference type="Pfam" id="PF16344"/>
    </source>
</evidence>